<dbReference type="Gene3D" id="3.40.47.10">
    <property type="match status" value="1"/>
</dbReference>
<evidence type="ECO:0000256" key="1">
    <source>
        <dbReference type="ARBA" id="ARBA00005531"/>
    </source>
</evidence>
<dbReference type="PIRSF" id="PIRSF036417">
    <property type="entry name" value="3-ktacl-CoA_syn"/>
    <property type="match status" value="1"/>
</dbReference>
<feature type="active site" evidence="5">
    <location>
        <position position="394"/>
    </location>
</feature>
<feature type="domain" description="FAE" evidence="7">
    <location>
        <begin position="72"/>
        <end position="355"/>
    </location>
</feature>
<evidence type="ECO:0000256" key="4">
    <source>
        <dbReference type="PIRNR" id="PIRNR036417"/>
    </source>
</evidence>
<reference evidence="9" key="1">
    <citation type="submission" date="2017-07" db="EMBL/GenBank/DDBJ databases">
        <title>Taro Niue Genome Assembly and Annotation.</title>
        <authorList>
            <person name="Atibalentja N."/>
            <person name="Keating K."/>
            <person name="Fields C.J."/>
        </authorList>
    </citation>
    <scope>NUCLEOTIDE SEQUENCE</scope>
    <source>
        <strain evidence="9">Niue_2</strain>
        <tissue evidence="9">Leaf</tissue>
    </source>
</reference>
<dbReference type="GO" id="GO:0016747">
    <property type="term" value="F:acyltransferase activity, transferring groups other than amino-acyl groups"/>
    <property type="evidence" value="ECO:0007669"/>
    <property type="project" value="InterPro"/>
</dbReference>
<dbReference type="Pfam" id="PF08541">
    <property type="entry name" value="ACP_syn_III_C"/>
    <property type="match status" value="1"/>
</dbReference>
<accession>A0A843X7D6</accession>
<dbReference type="UniPathway" id="UPA00094"/>
<feature type="active site" evidence="5">
    <location>
        <position position="294"/>
    </location>
</feature>
<dbReference type="Pfam" id="PF08392">
    <property type="entry name" value="FAE1_CUT1_RppA"/>
    <property type="match status" value="1"/>
</dbReference>
<evidence type="ECO:0000313" key="10">
    <source>
        <dbReference type="Proteomes" id="UP000652761"/>
    </source>
</evidence>
<name>A0A843X7D6_COLES</name>
<dbReference type="OrthoDB" id="329835at2759"/>
<gene>
    <name evidence="9" type="ORF">Taro_046414</name>
</gene>
<dbReference type="PANTHER" id="PTHR31561">
    <property type="entry name" value="3-KETOACYL-COA SYNTHASE"/>
    <property type="match status" value="1"/>
</dbReference>
<evidence type="ECO:0000313" key="9">
    <source>
        <dbReference type="EMBL" id="MQM13490.1"/>
    </source>
</evidence>
<evidence type="ECO:0000259" key="8">
    <source>
        <dbReference type="Pfam" id="PF08541"/>
    </source>
</evidence>
<protein>
    <recommendedName>
        <fullName evidence="4">3-ketoacyl-CoA synthase</fullName>
        <ecNumber evidence="4">2.3.1.-</ecNumber>
    </recommendedName>
</protein>
<feature type="active site" evidence="5">
    <location>
        <position position="431"/>
    </location>
</feature>
<sequence length="498" mass="55332">MASNLIPIPFVHAVILALLALTVAPRSLFSPSTINSLLHQRAVLEELHAILSDNKVLLLFLCWCSAVLVVIYFSTRPIPVLLLDYSCYKPDADRRCSYEVSEYFVRRSRRFSQVSEEFTREIYRKSGLGDETYAPPFLFQPGCDATLASAVQEAKEGMLSVVDSLLSKVLIRPSRVDVLVVTCSMFWPCPSLTSMLVHRYGFKPSIKTFNFSGMGCSAGGMAIDAVAKILRRKSGYGLVVTTESTSLNWYFGDERSMIVTNCIFRVGAAAVLLTSDRTQRGAAKMELVRTLRTHHGIDDASYGAAVQREDNDGNVGVALSKDLVRVAGAGLRSHIATLAPRVLPVSELLRYVYAVARSMLQLQRRYRAGAEEAEKRQPHQVVGHVPDFTKAFEHMCLHPGGKAVVNAVGRLMGLAEVVVEPARMTLHRFGNTSSSSVFYELAYFEAKGRVRKGDRVWMLSFGTGFKACSLVWRALQDSRFDPDNPWNDCIVRYPVQLV</sequence>
<dbReference type="CDD" id="cd00831">
    <property type="entry name" value="CHS_like"/>
    <property type="match status" value="1"/>
</dbReference>
<dbReference type="EMBL" id="NMUH01005712">
    <property type="protein sequence ID" value="MQM13490.1"/>
    <property type="molecule type" value="Genomic_DNA"/>
</dbReference>
<evidence type="ECO:0000256" key="6">
    <source>
        <dbReference type="SAM" id="Phobius"/>
    </source>
</evidence>
<feature type="transmembrane region" description="Helical" evidence="6">
    <location>
        <begin position="56"/>
        <end position="74"/>
    </location>
</feature>
<dbReference type="GO" id="GO:0016020">
    <property type="term" value="C:membrane"/>
    <property type="evidence" value="ECO:0007669"/>
    <property type="project" value="InterPro"/>
</dbReference>
<keyword evidence="2 4" id="KW-0808">Transferase</keyword>
<keyword evidence="3 4" id="KW-0012">Acyltransferase</keyword>
<dbReference type="InterPro" id="IPR013601">
    <property type="entry name" value="FAE1_typ3_polyketide_synth"/>
</dbReference>
<feature type="active site" evidence="5">
    <location>
        <position position="398"/>
    </location>
</feature>
<feature type="active site" evidence="5">
    <location>
        <position position="216"/>
    </location>
</feature>
<dbReference type="GO" id="GO:0006633">
    <property type="term" value="P:fatty acid biosynthetic process"/>
    <property type="evidence" value="ECO:0007669"/>
    <property type="project" value="UniProtKB-UniPathway"/>
</dbReference>
<proteinExistence type="inferred from homology"/>
<evidence type="ECO:0000256" key="3">
    <source>
        <dbReference type="ARBA" id="ARBA00023315"/>
    </source>
</evidence>
<dbReference type="InterPro" id="IPR016039">
    <property type="entry name" value="Thiolase-like"/>
</dbReference>
<keyword evidence="6" id="KW-0472">Membrane</keyword>
<dbReference type="SUPFAM" id="SSF53901">
    <property type="entry name" value="Thiolase-like"/>
    <property type="match status" value="2"/>
</dbReference>
<comment type="caution">
    <text evidence="9">The sequence shown here is derived from an EMBL/GenBank/DDBJ whole genome shotgun (WGS) entry which is preliminary data.</text>
</comment>
<organism evidence="9 10">
    <name type="scientific">Colocasia esculenta</name>
    <name type="common">Wild taro</name>
    <name type="synonym">Arum esculentum</name>
    <dbReference type="NCBI Taxonomy" id="4460"/>
    <lineage>
        <taxon>Eukaryota</taxon>
        <taxon>Viridiplantae</taxon>
        <taxon>Streptophyta</taxon>
        <taxon>Embryophyta</taxon>
        <taxon>Tracheophyta</taxon>
        <taxon>Spermatophyta</taxon>
        <taxon>Magnoliopsida</taxon>
        <taxon>Liliopsida</taxon>
        <taxon>Araceae</taxon>
        <taxon>Aroideae</taxon>
        <taxon>Colocasieae</taxon>
        <taxon>Colocasia</taxon>
    </lineage>
</organism>
<dbReference type="Proteomes" id="UP000652761">
    <property type="component" value="Unassembled WGS sequence"/>
</dbReference>
<dbReference type="EC" id="2.3.1.-" evidence="4"/>
<keyword evidence="10" id="KW-1185">Reference proteome</keyword>
<evidence type="ECO:0000259" key="7">
    <source>
        <dbReference type="Pfam" id="PF08392"/>
    </source>
</evidence>
<evidence type="ECO:0000256" key="5">
    <source>
        <dbReference type="PIRSR" id="PIRSR036417-1"/>
    </source>
</evidence>
<keyword evidence="6" id="KW-0812">Transmembrane</keyword>
<comment type="pathway">
    <text evidence="4">Lipid metabolism; fatty acid biosynthesis.</text>
</comment>
<keyword evidence="6" id="KW-1133">Transmembrane helix</keyword>
<dbReference type="InterPro" id="IPR012392">
    <property type="entry name" value="3-ktacl-CoA_syn"/>
</dbReference>
<dbReference type="AlphaFoldDB" id="A0A843X7D6"/>
<feature type="transmembrane region" description="Helical" evidence="6">
    <location>
        <begin position="6"/>
        <end position="24"/>
    </location>
</feature>
<dbReference type="InterPro" id="IPR013747">
    <property type="entry name" value="ACP_syn_III_C"/>
</dbReference>
<comment type="similarity">
    <text evidence="1 4">Belongs to the thiolase-like superfamily. Chalcone/stilbene synthases family.</text>
</comment>
<feature type="active site" evidence="5">
    <location>
        <position position="427"/>
    </location>
</feature>
<evidence type="ECO:0000256" key="2">
    <source>
        <dbReference type="ARBA" id="ARBA00022679"/>
    </source>
</evidence>
<feature type="domain" description="Beta-ketoacyl-[acyl-carrier-protein] synthase III C-terminal" evidence="8">
    <location>
        <begin position="393"/>
        <end position="473"/>
    </location>
</feature>